<dbReference type="InterPro" id="IPR007863">
    <property type="entry name" value="Peptidase_M16_C"/>
</dbReference>
<dbReference type="Proteomes" id="UP000034704">
    <property type="component" value="Unassembled WGS sequence"/>
</dbReference>
<evidence type="ECO:0000256" key="1">
    <source>
        <dbReference type="ARBA" id="ARBA00007261"/>
    </source>
</evidence>
<dbReference type="Gene3D" id="3.30.830.10">
    <property type="entry name" value="Metalloenzyme, LuxS/M16 peptidase-like"/>
    <property type="match status" value="2"/>
</dbReference>
<dbReference type="EMBL" id="LCDG01000012">
    <property type="protein sequence ID" value="KKS47053.1"/>
    <property type="molecule type" value="Genomic_DNA"/>
</dbReference>
<dbReference type="GO" id="GO:0004222">
    <property type="term" value="F:metalloendopeptidase activity"/>
    <property type="evidence" value="ECO:0007669"/>
    <property type="project" value="InterPro"/>
</dbReference>
<dbReference type="InterPro" id="IPR050361">
    <property type="entry name" value="MPP/UQCRC_Complex"/>
</dbReference>
<name>A0A0G1CBN1_9BACT</name>
<dbReference type="AlphaFoldDB" id="A0A0G1CBN1"/>
<dbReference type="InterPro" id="IPR001431">
    <property type="entry name" value="Pept_M16_Zn_BS"/>
</dbReference>
<accession>A0A0G1CBN1</accession>
<evidence type="ECO:0000313" key="5">
    <source>
        <dbReference type="EMBL" id="KKS47053.1"/>
    </source>
</evidence>
<dbReference type="PROSITE" id="PS00143">
    <property type="entry name" value="INSULINASE"/>
    <property type="match status" value="1"/>
</dbReference>
<dbReference type="InterPro" id="IPR011765">
    <property type="entry name" value="Pept_M16_N"/>
</dbReference>
<proteinExistence type="inferred from homology"/>
<evidence type="ECO:0000259" key="3">
    <source>
        <dbReference type="Pfam" id="PF00675"/>
    </source>
</evidence>
<feature type="domain" description="Peptidase M16 N-terminal" evidence="3">
    <location>
        <begin position="21"/>
        <end position="159"/>
    </location>
</feature>
<reference evidence="5 6" key="1">
    <citation type="journal article" date="2015" name="Nature">
        <title>rRNA introns, odd ribosomes, and small enigmatic genomes across a large radiation of phyla.</title>
        <authorList>
            <person name="Brown C.T."/>
            <person name="Hug L.A."/>
            <person name="Thomas B.C."/>
            <person name="Sharon I."/>
            <person name="Castelle C.J."/>
            <person name="Singh A."/>
            <person name="Wilkins M.J."/>
            <person name="Williams K.H."/>
            <person name="Banfield J.F."/>
        </authorList>
    </citation>
    <scope>NUCLEOTIDE SEQUENCE [LARGE SCALE GENOMIC DNA]</scope>
</reference>
<dbReference type="PANTHER" id="PTHR11851">
    <property type="entry name" value="METALLOPROTEASE"/>
    <property type="match status" value="1"/>
</dbReference>
<dbReference type="InterPro" id="IPR011249">
    <property type="entry name" value="Metalloenz_LuxS/M16"/>
</dbReference>
<dbReference type="GO" id="GO:0006508">
    <property type="term" value="P:proteolysis"/>
    <property type="evidence" value="ECO:0007669"/>
    <property type="project" value="InterPro"/>
</dbReference>
<comment type="caution">
    <text evidence="5">The sequence shown here is derived from an EMBL/GenBank/DDBJ whole genome shotgun (WGS) entry which is preliminary data.</text>
</comment>
<dbReference type="Pfam" id="PF05193">
    <property type="entry name" value="Peptidase_M16_C"/>
    <property type="match status" value="1"/>
</dbReference>
<feature type="domain" description="Peptidase M16 C-terminal" evidence="4">
    <location>
        <begin position="168"/>
        <end position="341"/>
    </location>
</feature>
<organism evidence="5 6">
    <name type="scientific">Candidatus Nomurabacteria bacterium GW2011_GWC2_42_20</name>
    <dbReference type="NCBI Taxonomy" id="1618756"/>
    <lineage>
        <taxon>Bacteria</taxon>
        <taxon>Candidatus Nomuraibacteriota</taxon>
    </lineage>
</organism>
<evidence type="ECO:0000256" key="2">
    <source>
        <dbReference type="RuleBase" id="RU004447"/>
    </source>
</evidence>
<evidence type="ECO:0000313" key="6">
    <source>
        <dbReference type="Proteomes" id="UP000034704"/>
    </source>
</evidence>
<evidence type="ECO:0000259" key="4">
    <source>
        <dbReference type="Pfam" id="PF05193"/>
    </source>
</evidence>
<comment type="similarity">
    <text evidence="1 2">Belongs to the peptidase M16 family.</text>
</comment>
<dbReference type="GO" id="GO:0046872">
    <property type="term" value="F:metal ion binding"/>
    <property type="evidence" value="ECO:0007669"/>
    <property type="project" value="InterPro"/>
</dbReference>
<protein>
    <submittedName>
        <fullName evidence="5">Processing peptidase</fullName>
    </submittedName>
</protein>
<dbReference type="PANTHER" id="PTHR11851:SF49">
    <property type="entry name" value="MITOCHONDRIAL-PROCESSING PEPTIDASE SUBUNIT ALPHA"/>
    <property type="match status" value="1"/>
</dbReference>
<dbReference type="STRING" id="1618756.UV12_C0012G0006"/>
<gene>
    <name evidence="5" type="ORF">UV12_C0012G0006</name>
</gene>
<dbReference type="SUPFAM" id="SSF63411">
    <property type="entry name" value="LuxS/MPP-like metallohydrolase"/>
    <property type="match status" value="2"/>
</dbReference>
<sequence>MKFKKKVLPNGLRMLAVPMTDNPTVTVLVLVETGSKYETKSINGLSHFLEHMCFKGTTNRPNTSDLSKELDTLGCEFNAFTGQEFTGYYAKGKVSDFSKLIDIISDLYLNPLLKEDEIEKEKGVIVDEINMYDDMPMQKVHEVWADLLYGDQPAGWSIAGERDVVRSMSRKDFVAYRKAHYVASATTVVVSGNIDTSTAFKEITKKFKGIATSKKGGKKKTRDTQSGPQVALKFKETDQTHFILGVRSFPVYDKRNPIISVLGGVLGSGMSSRLFRKIRDEMGVGYYVRAGNSTSTDSGYFAVSAGVANDRLGEVLRAVMEELENLKNNIVPADELAKVKEHLVGMMYLSLESSDELAEYYGTQEVMRREMRTPKERERLIRAVTGEDVQKMARKIFIEKNLNLALIGPTKDESGLKSLLKF</sequence>
<dbReference type="Pfam" id="PF00675">
    <property type="entry name" value="Peptidase_M16"/>
    <property type="match status" value="1"/>
</dbReference>